<dbReference type="EMBL" id="SGPK01000530">
    <property type="protein sequence ID" value="THH02955.1"/>
    <property type="molecule type" value="Genomic_DNA"/>
</dbReference>
<comment type="similarity">
    <text evidence="2 8">Belongs to the glycosyl hydrolase 12 (cellulase H) family.</text>
</comment>
<dbReference type="SUPFAM" id="SSF49899">
    <property type="entry name" value="Concanavalin A-like lectins/glucanases"/>
    <property type="match status" value="1"/>
</dbReference>
<evidence type="ECO:0000256" key="5">
    <source>
        <dbReference type="ARBA" id="ARBA00022679"/>
    </source>
</evidence>
<dbReference type="OrthoDB" id="89349at2759"/>
<keyword evidence="8" id="KW-0378">Hydrolase</keyword>
<accession>A0A4S4KW50</accession>
<keyword evidence="7" id="KW-0819">tRNA processing</keyword>
<dbReference type="CDD" id="cd02440">
    <property type="entry name" value="AdoMet_MTases"/>
    <property type="match status" value="1"/>
</dbReference>
<dbReference type="PANTHER" id="PTHR34002">
    <property type="entry name" value="BLR1656 PROTEIN"/>
    <property type="match status" value="1"/>
</dbReference>
<comment type="catalytic activity">
    <reaction evidence="1">
        <text>guanosine(46) in tRNA + S-adenosyl-L-methionine = N(7)-methylguanosine(46) in tRNA + S-adenosyl-L-homocysteine</text>
        <dbReference type="Rhea" id="RHEA:42708"/>
        <dbReference type="Rhea" id="RHEA-COMP:10188"/>
        <dbReference type="Rhea" id="RHEA-COMP:10189"/>
        <dbReference type="ChEBI" id="CHEBI:57856"/>
        <dbReference type="ChEBI" id="CHEBI:59789"/>
        <dbReference type="ChEBI" id="CHEBI:74269"/>
        <dbReference type="ChEBI" id="CHEBI:74480"/>
        <dbReference type="EC" id="2.1.1.33"/>
    </reaction>
</comment>
<dbReference type="GO" id="GO:0000272">
    <property type="term" value="P:polysaccharide catabolic process"/>
    <property type="evidence" value="ECO:0007669"/>
    <property type="project" value="UniProtKB-KW"/>
</dbReference>
<dbReference type="Pfam" id="PF02390">
    <property type="entry name" value="Methyltransf_4"/>
    <property type="match status" value="1"/>
</dbReference>
<dbReference type="EC" id="2.1.1.33" evidence="3"/>
<reference evidence="9 10" key="1">
    <citation type="submission" date="2019-02" db="EMBL/GenBank/DDBJ databases">
        <title>Genome sequencing of the rare red list fungi Phellinidium pouzarii.</title>
        <authorList>
            <person name="Buettner E."/>
            <person name="Kellner H."/>
        </authorList>
    </citation>
    <scope>NUCLEOTIDE SEQUENCE [LARGE SCALE GENOMIC DNA]</scope>
    <source>
        <strain evidence="9 10">DSM 108285</strain>
    </source>
</reference>
<evidence type="ECO:0000256" key="3">
    <source>
        <dbReference type="ARBA" id="ARBA00011977"/>
    </source>
</evidence>
<dbReference type="Proteomes" id="UP000308199">
    <property type="component" value="Unassembled WGS sequence"/>
</dbReference>
<evidence type="ECO:0000313" key="10">
    <source>
        <dbReference type="Proteomes" id="UP000308199"/>
    </source>
</evidence>
<evidence type="ECO:0000313" key="9">
    <source>
        <dbReference type="EMBL" id="THH02955.1"/>
    </source>
</evidence>
<evidence type="ECO:0000256" key="1">
    <source>
        <dbReference type="ARBA" id="ARBA00000142"/>
    </source>
</evidence>
<evidence type="ECO:0000256" key="2">
    <source>
        <dbReference type="ARBA" id="ARBA00005519"/>
    </source>
</evidence>
<dbReference type="InterPro" id="IPR013319">
    <property type="entry name" value="GH11/12"/>
</dbReference>
<dbReference type="Gene3D" id="2.60.120.180">
    <property type="match status" value="1"/>
</dbReference>
<dbReference type="Gene3D" id="3.40.50.150">
    <property type="entry name" value="Vaccinia Virus protein VP39"/>
    <property type="match status" value="1"/>
</dbReference>
<evidence type="ECO:0000256" key="7">
    <source>
        <dbReference type="ARBA" id="ARBA00022694"/>
    </source>
</evidence>
<keyword evidence="8" id="KW-0326">Glycosidase</keyword>
<organism evidence="9 10">
    <name type="scientific">Phellinidium pouzarii</name>
    <dbReference type="NCBI Taxonomy" id="167371"/>
    <lineage>
        <taxon>Eukaryota</taxon>
        <taxon>Fungi</taxon>
        <taxon>Dikarya</taxon>
        <taxon>Basidiomycota</taxon>
        <taxon>Agaricomycotina</taxon>
        <taxon>Agaricomycetes</taxon>
        <taxon>Hymenochaetales</taxon>
        <taxon>Hymenochaetaceae</taxon>
        <taxon>Phellinidium</taxon>
    </lineage>
</organism>
<dbReference type="InterPro" id="IPR013320">
    <property type="entry name" value="ConA-like_dom_sf"/>
</dbReference>
<dbReference type="InterPro" id="IPR002594">
    <property type="entry name" value="GH12"/>
</dbReference>
<keyword evidence="8" id="KW-0624">Polysaccharide degradation</keyword>
<sequence length="605" mass="67028">MNLGSELYKLPADKQEMDRLSLQHRIWKLMADGLYPKEAEETVQKALRGNDGVRQPMILDIGSGSGSWAVEMALKFPHAKVIGMDLIQSTPGFVKANITTTLDEYVGQFDVIQCRSVAKHTPLHLPMPSEKHSDQGASFFFADAVTLIYNSDKQPYLLVNPEEGDSADRSWFARWLFEVTERWTTKAQQNTEGDELHILIREDGQFEDVKQKEYYSPVNWDGEDPAEIPNGTEIGKLMVLNILDFLQSTKPSLLSEGLTEDVIEVWSRNVRNEVLEASKRMFMKVASPFSMSEKARRRKVAPRLNEIFFKAMPRPWTFAKLRPKDSPLSENPHTCVPEATYLNASRSHLSLILDYFPGRFYEVMLRTLFVLSGAASLVLAQTISGAFDCMPAGGFTLCQNLWGEDAGVGNQSSTLISASGDTVSWETVWTWANNDNNVKSYANVESNTAKGIQLSNLSTVPTSWSWTYKTQSTGIRADVSYDIWLGPTPDGATASSASAYEIMLISNADSIQPVGSQTTTGISLAGHTWTLWKGPNANWEVLSFVSADGDITDFSADLTDFFDYIVANQGVSTSQFLQAIQTGTEPFVGNADLLINSFSVSATAK</sequence>
<keyword evidence="10" id="KW-1185">Reference proteome</keyword>
<proteinExistence type="inferred from homology"/>
<comment type="caution">
    <text evidence="9">The sequence shown here is derived from an EMBL/GenBank/DDBJ whole genome shotgun (WGS) entry which is preliminary data.</text>
</comment>
<dbReference type="InterPro" id="IPR003358">
    <property type="entry name" value="tRNA_(Gua-N-7)_MeTrfase_Trmb"/>
</dbReference>
<name>A0A4S4KW50_9AGAM</name>
<evidence type="ECO:0000256" key="8">
    <source>
        <dbReference type="RuleBase" id="RU361163"/>
    </source>
</evidence>
<dbReference type="GO" id="GO:0008810">
    <property type="term" value="F:cellulase activity"/>
    <property type="evidence" value="ECO:0007669"/>
    <property type="project" value="InterPro"/>
</dbReference>
<keyword evidence="4" id="KW-0489">Methyltransferase</keyword>
<keyword evidence="6" id="KW-0949">S-adenosyl-L-methionine</keyword>
<gene>
    <name evidence="9" type="ORF">EW145_g6660</name>
</gene>
<dbReference type="PANTHER" id="PTHR34002:SF9">
    <property type="entry name" value="XYLOGLUCAN-SPECIFIC ENDO-BETA-1,4-GLUCANASE A"/>
    <property type="match status" value="1"/>
</dbReference>
<dbReference type="GO" id="GO:0008176">
    <property type="term" value="F:tRNA (guanine(46)-N7)-methyltransferase activity"/>
    <property type="evidence" value="ECO:0007669"/>
    <property type="project" value="UniProtKB-EC"/>
</dbReference>
<dbReference type="SUPFAM" id="SSF53335">
    <property type="entry name" value="S-adenosyl-L-methionine-dependent methyltransferases"/>
    <property type="match status" value="1"/>
</dbReference>
<evidence type="ECO:0000256" key="6">
    <source>
        <dbReference type="ARBA" id="ARBA00022691"/>
    </source>
</evidence>
<dbReference type="Pfam" id="PF01670">
    <property type="entry name" value="Glyco_hydro_12"/>
    <property type="match status" value="1"/>
</dbReference>
<protein>
    <recommendedName>
        <fullName evidence="3">tRNA (guanine(46)-N(7))-methyltransferase</fullName>
        <ecNumber evidence="3">2.1.1.33</ecNumber>
    </recommendedName>
</protein>
<keyword evidence="5" id="KW-0808">Transferase</keyword>
<evidence type="ECO:0000256" key="4">
    <source>
        <dbReference type="ARBA" id="ARBA00022603"/>
    </source>
</evidence>
<dbReference type="AlphaFoldDB" id="A0A4S4KW50"/>
<keyword evidence="8" id="KW-0119">Carbohydrate metabolism</keyword>
<dbReference type="InterPro" id="IPR029063">
    <property type="entry name" value="SAM-dependent_MTases_sf"/>
</dbReference>